<dbReference type="SUPFAM" id="SSF55455">
    <property type="entry name" value="SRF-like"/>
    <property type="match status" value="1"/>
</dbReference>
<dbReference type="FunFam" id="3.40.1810.10:FF:000006">
    <property type="entry name" value="Agamous-like MADS-box protein AGL62"/>
    <property type="match status" value="1"/>
</dbReference>
<evidence type="ECO:0000259" key="7">
    <source>
        <dbReference type="PROSITE" id="PS50066"/>
    </source>
</evidence>
<dbReference type="SMART" id="SM00432">
    <property type="entry name" value="MADS"/>
    <property type="match status" value="1"/>
</dbReference>
<evidence type="ECO:0000256" key="2">
    <source>
        <dbReference type="ARBA" id="ARBA00023015"/>
    </source>
</evidence>
<dbReference type="GO" id="GO:0046983">
    <property type="term" value="F:protein dimerization activity"/>
    <property type="evidence" value="ECO:0007669"/>
    <property type="project" value="InterPro"/>
</dbReference>
<feature type="coiled-coil region" evidence="6">
    <location>
        <begin position="82"/>
        <end position="116"/>
    </location>
</feature>
<dbReference type="PANTHER" id="PTHR11945:SF818">
    <property type="entry name" value="AGAMOUS-LIKE MADS-BOX PROTEIN AGL62"/>
    <property type="match status" value="1"/>
</dbReference>
<evidence type="ECO:0000256" key="4">
    <source>
        <dbReference type="ARBA" id="ARBA00023163"/>
    </source>
</evidence>
<keyword evidence="6" id="KW-0175">Coiled coil</keyword>
<keyword evidence="2" id="KW-0805">Transcription regulation</keyword>
<feature type="domain" description="MADS-box" evidence="7">
    <location>
        <begin position="1"/>
        <end position="51"/>
    </location>
</feature>
<organism evidence="8 9">
    <name type="scientific">Crotalaria pallida</name>
    <name type="common">Smooth rattlebox</name>
    <name type="synonym">Crotalaria striata</name>
    <dbReference type="NCBI Taxonomy" id="3830"/>
    <lineage>
        <taxon>Eukaryota</taxon>
        <taxon>Viridiplantae</taxon>
        <taxon>Streptophyta</taxon>
        <taxon>Embryophyta</taxon>
        <taxon>Tracheophyta</taxon>
        <taxon>Spermatophyta</taxon>
        <taxon>Magnoliopsida</taxon>
        <taxon>eudicotyledons</taxon>
        <taxon>Gunneridae</taxon>
        <taxon>Pentapetalae</taxon>
        <taxon>rosids</taxon>
        <taxon>fabids</taxon>
        <taxon>Fabales</taxon>
        <taxon>Fabaceae</taxon>
        <taxon>Papilionoideae</taxon>
        <taxon>50 kb inversion clade</taxon>
        <taxon>genistoids sensu lato</taxon>
        <taxon>core genistoids</taxon>
        <taxon>Crotalarieae</taxon>
        <taxon>Crotalaria</taxon>
    </lineage>
</organism>
<evidence type="ECO:0000256" key="5">
    <source>
        <dbReference type="ARBA" id="ARBA00023242"/>
    </source>
</evidence>
<reference evidence="8 9" key="1">
    <citation type="submission" date="2024-01" db="EMBL/GenBank/DDBJ databases">
        <title>The genomes of 5 underutilized Papilionoideae crops provide insights into root nodulation and disease resistanc.</title>
        <authorList>
            <person name="Yuan L."/>
        </authorList>
    </citation>
    <scope>NUCLEOTIDE SEQUENCE [LARGE SCALE GENOMIC DNA]</scope>
    <source>
        <strain evidence="8">ZHUSHIDOU_FW_LH</strain>
        <tissue evidence="8">Leaf</tissue>
    </source>
</reference>
<dbReference type="Gene3D" id="6.10.140.920">
    <property type="match status" value="1"/>
</dbReference>
<protein>
    <recommendedName>
        <fullName evidence="7">MADS-box domain-containing protein</fullName>
    </recommendedName>
</protein>
<evidence type="ECO:0000256" key="3">
    <source>
        <dbReference type="ARBA" id="ARBA00023125"/>
    </source>
</evidence>
<dbReference type="Pfam" id="PF00319">
    <property type="entry name" value="SRF-TF"/>
    <property type="match status" value="1"/>
</dbReference>
<keyword evidence="9" id="KW-1185">Reference proteome</keyword>
<dbReference type="Proteomes" id="UP001372338">
    <property type="component" value="Unassembled WGS sequence"/>
</dbReference>
<keyword evidence="3" id="KW-0238">DNA-binding</keyword>
<dbReference type="Gene3D" id="3.40.1810.10">
    <property type="entry name" value="Transcription factor, MADS-box"/>
    <property type="match status" value="1"/>
</dbReference>
<dbReference type="InterPro" id="IPR002100">
    <property type="entry name" value="TF_MADSbox"/>
</dbReference>
<dbReference type="GO" id="GO:0005634">
    <property type="term" value="C:nucleus"/>
    <property type="evidence" value="ECO:0007669"/>
    <property type="project" value="UniProtKB-SubCell"/>
</dbReference>
<comment type="subcellular location">
    <subcellularLocation>
        <location evidence="1">Nucleus</location>
    </subcellularLocation>
</comment>
<dbReference type="AlphaFoldDB" id="A0AAN9EZI6"/>
<sequence length="221" mass="24921">MTNERNLEVTFSKRRSGLFKKASELITLCGAKVGLVVFSPKGKAFSFGHPNVDTIIDHYMMRAPPLNIGIMQFIEARRNANVGELNSQLTQINEEIEIQKRHNTNMKVKLKEAQEQVWWASPIEEMNATQLDCYELALENLKNTIIQGLDVANPPHYFFSSGSSSSNNPSLLLPQPPCPPLPPPKLFPICPPQMMQNPSIMLPNHMVDGAMRMHHLTYNNI</sequence>
<gene>
    <name evidence="8" type="ORF">RIF29_19463</name>
</gene>
<keyword evidence="4" id="KW-0804">Transcription</keyword>
<keyword evidence="5" id="KW-0539">Nucleus</keyword>
<dbReference type="EMBL" id="JAYWIO010000004">
    <property type="protein sequence ID" value="KAK7266807.1"/>
    <property type="molecule type" value="Genomic_DNA"/>
</dbReference>
<name>A0AAN9EZI6_CROPI</name>
<dbReference type="InterPro" id="IPR036879">
    <property type="entry name" value="TF_MADSbox_sf"/>
</dbReference>
<dbReference type="GO" id="GO:0000981">
    <property type="term" value="F:DNA-binding transcription factor activity, RNA polymerase II-specific"/>
    <property type="evidence" value="ECO:0007669"/>
    <property type="project" value="TreeGrafter"/>
</dbReference>
<evidence type="ECO:0000313" key="8">
    <source>
        <dbReference type="EMBL" id="KAK7266807.1"/>
    </source>
</evidence>
<dbReference type="PROSITE" id="PS50066">
    <property type="entry name" value="MADS_BOX_2"/>
    <property type="match status" value="1"/>
</dbReference>
<dbReference type="PRINTS" id="PR00404">
    <property type="entry name" value="MADSDOMAIN"/>
</dbReference>
<evidence type="ECO:0000256" key="6">
    <source>
        <dbReference type="SAM" id="Coils"/>
    </source>
</evidence>
<dbReference type="GO" id="GO:0000978">
    <property type="term" value="F:RNA polymerase II cis-regulatory region sequence-specific DNA binding"/>
    <property type="evidence" value="ECO:0007669"/>
    <property type="project" value="TreeGrafter"/>
</dbReference>
<accession>A0AAN9EZI6</accession>
<proteinExistence type="predicted"/>
<comment type="caution">
    <text evidence="8">The sequence shown here is derived from an EMBL/GenBank/DDBJ whole genome shotgun (WGS) entry which is preliminary data.</text>
</comment>
<evidence type="ECO:0000313" key="9">
    <source>
        <dbReference type="Proteomes" id="UP001372338"/>
    </source>
</evidence>
<dbReference type="PANTHER" id="PTHR11945">
    <property type="entry name" value="MADS BOX PROTEIN"/>
    <property type="match status" value="1"/>
</dbReference>
<evidence type="ECO:0000256" key="1">
    <source>
        <dbReference type="ARBA" id="ARBA00004123"/>
    </source>
</evidence>